<comment type="caution">
    <text evidence="1">The sequence shown here is derived from an EMBL/GenBank/DDBJ whole genome shotgun (WGS) entry which is preliminary data.</text>
</comment>
<organism evidence="1 2">
    <name type="scientific">Companilactobacillus mishanensis</name>
    <dbReference type="NCBI Taxonomy" id="2486008"/>
    <lineage>
        <taxon>Bacteria</taxon>
        <taxon>Bacillati</taxon>
        <taxon>Bacillota</taxon>
        <taxon>Bacilli</taxon>
        <taxon>Lactobacillales</taxon>
        <taxon>Lactobacillaceae</taxon>
        <taxon>Companilactobacillus</taxon>
    </lineage>
</organism>
<sequence length="161" mass="18802">MVFPSRLSEIRALIIGRVSIIRSGTKKRIEEILRDYPKMDRYIHDRREELMFPTKSEDENVGGGKSSKISKPQEQMLITIDEDKQLKALEREQEAVEISLADSDADTNIIAEELYFKEHPKYQMDGLIEDELIYCGRTQAFQKKSKLIRRIAKEMGLYDPY</sequence>
<name>A0ABW9P4U7_9LACO</name>
<gene>
    <name evidence="1" type="ORF">FHL03_00580</name>
</gene>
<reference evidence="1 2" key="1">
    <citation type="journal article" date="2019" name="Syst. Appl. Microbiol.">
        <title>Polyphasic characterization of two novel Lactobacillus spp. isolated from blown salami packages: Description of Lactobacillus halodurans sp. nov. and Lactobacillus salsicarnum sp. nov.</title>
        <authorList>
            <person name="Schuster J.A."/>
            <person name="Klingl A."/>
            <person name="Vogel R.F."/>
            <person name="Ehrmann M.A."/>
        </authorList>
    </citation>
    <scope>NUCLEOTIDE SEQUENCE [LARGE SCALE GENOMIC DNA]</scope>
    <source>
        <strain evidence="1 2">TMW 1.2098</strain>
    </source>
</reference>
<accession>A0ABW9P4U7</accession>
<protein>
    <submittedName>
        <fullName evidence="1">Transcriptional regulator</fullName>
    </submittedName>
</protein>
<dbReference type="NCBIfam" id="TIGR01636">
    <property type="entry name" value="phage_rinA"/>
    <property type="match status" value="1"/>
</dbReference>
<evidence type="ECO:0000313" key="1">
    <source>
        <dbReference type="EMBL" id="MQS43972.1"/>
    </source>
</evidence>
<dbReference type="InterPro" id="IPR006523">
    <property type="entry name" value="RinA"/>
</dbReference>
<dbReference type="Proteomes" id="UP000436655">
    <property type="component" value="Unassembled WGS sequence"/>
</dbReference>
<evidence type="ECO:0000313" key="2">
    <source>
        <dbReference type="Proteomes" id="UP000436655"/>
    </source>
</evidence>
<dbReference type="EMBL" id="VDFN01000001">
    <property type="protein sequence ID" value="MQS43972.1"/>
    <property type="molecule type" value="Genomic_DNA"/>
</dbReference>
<keyword evidence="2" id="KW-1185">Reference proteome</keyword>
<proteinExistence type="predicted"/>